<name>A0ABR2WYF0_9FUNG</name>
<feature type="region of interest" description="Disordered" evidence="1">
    <location>
        <begin position="54"/>
        <end position="140"/>
    </location>
</feature>
<keyword evidence="4" id="KW-1185">Reference proteome</keyword>
<evidence type="ECO:0000256" key="2">
    <source>
        <dbReference type="SAM" id="SignalP"/>
    </source>
</evidence>
<evidence type="ECO:0000313" key="4">
    <source>
        <dbReference type="Proteomes" id="UP001479436"/>
    </source>
</evidence>
<dbReference type="EMBL" id="JASJQH010000146">
    <property type="protein sequence ID" value="KAK9766544.1"/>
    <property type="molecule type" value="Genomic_DNA"/>
</dbReference>
<gene>
    <name evidence="3" type="ORF">K7432_004304</name>
</gene>
<sequence>MKFQASATLLALVAFYSVQVVAQDSASAATEVSVPTVTDGNISDILPTVTATETATATEPVSDSPSSDDSSDSSSTEAEPSNDVTSTEPAQSTSISSETDSASILPTSAVDSSSVPSATLPTVSESSAPPAPTEGSGECEDGKYQCVGDSSPEFKWCVFGKWTPSSCAQGTICKTTEGSIACDWPTTGETTQ</sequence>
<accession>A0ABR2WYF0</accession>
<reference evidence="3 4" key="1">
    <citation type="submission" date="2023-04" db="EMBL/GenBank/DDBJ databases">
        <title>Genome of Basidiobolus ranarum AG-B5.</title>
        <authorList>
            <person name="Stajich J.E."/>
            <person name="Carter-House D."/>
            <person name="Gryganskyi A."/>
        </authorList>
    </citation>
    <scope>NUCLEOTIDE SEQUENCE [LARGE SCALE GENOMIC DNA]</scope>
    <source>
        <strain evidence="3 4">AG-B5</strain>
    </source>
</reference>
<feature type="chain" id="PRO_5045516599" description="Carbohydrate-binding module family 19 domain-containing protein" evidence="2">
    <location>
        <begin position="23"/>
        <end position="192"/>
    </location>
</feature>
<feature type="compositionally biased region" description="Low complexity" evidence="1">
    <location>
        <begin position="92"/>
        <end position="104"/>
    </location>
</feature>
<feature type="compositionally biased region" description="Polar residues" evidence="1">
    <location>
        <begin position="76"/>
        <end position="91"/>
    </location>
</feature>
<protein>
    <recommendedName>
        <fullName evidence="5">Carbohydrate-binding module family 19 domain-containing protein</fullName>
    </recommendedName>
</protein>
<dbReference type="Proteomes" id="UP001479436">
    <property type="component" value="Unassembled WGS sequence"/>
</dbReference>
<evidence type="ECO:0000313" key="3">
    <source>
        <dbReference type="EMBL" id="KAK9766544.1"/>
    </source>
</evidence>
<feature type="compositionally biased region" description="Low complexity" evidence="1">
    <location>
        <begin position="54"/>
        <end position="75"/>
    </location>
</feature>
<feature type="compositionally biased region" description="Polar residues" evidence="1">
    <location>
        <begin position="105"/>
        <end position="127"/>
    </location>
</feature>
<comment type="caution">
    <text evidence="3">The sequence shown here is derived from an EMBL/GenBank/DDBJ whole genome shotgun (WGS) entry which is preliminary data.</text>
</comment>
<feature type="signal peptide" evidence="2">
    <location>
        <begin position="1"/>
        <end position="22"/>
    </location>
</feature>
<keyword evidence="2" id="KW-0732">Signal</keyword>
<organism evidence="3 4">
    <name type="scientific">Basidiobolus ranarum</name>
    <dbReference type="NCBI Taxonomy" id="34480"/>
    <lineage>
        <taxon>Eukaryota</taxon>
        <taxon>Fungi</taxon>
        <taxon>Fungi incertae sedis</taxon>
        <taxon>Zoopagomycota</taxon>
        <taxon>Entomophthoromycotina</taxon>
        <taxon>Basidiobolomycetes</taxon>
        <taxon>Basidiobolales</taxon>
        <taxon>Basidiobolaceae</taxon>
        <taxon>Basidiobolus</taxon>
    </lineage>
</organism>
<evidence type="ECO:0000256" key="1">
    <source>
        <dbReference type="SAM" id="MobiDB-lite"/>
    </source>
</evidence>
<evidence type="ECO:0008006" key="5">
    <source>
        <dbReference type="Google" id="ProtNLM"/>
    </source>
</evidence>
<proteinExistence type="predicted"/>